<evidence type="ECO:0000256" key="5">
    <source>
        <dbReference type="ARBA" id="ARBA00022723"/>
    </source>
</evidence>
<keyword evidence="4 8" id="KW-0645">Protease</keyword>
<dbReference type="EMBL" id="CALTRL010000447">
    <property type="protein sequence ID" value="CAH7668156.1"/>
    <property type="molecule type" value="Genomic_DNA"/>
</dbReference>
<organism evidence="9 10">
    <name type="scientific">Phakopsora pachyrhizi</name>
    <name type="common">Asian soybean rust disease fungus</name>
    <dbReference type="NCBI Taxonomy" id="170000"/>
    <lineage>
        <taxon>Eukaryota</taxon>
        <taxon>Fungi</taxon>
        <taxon>Dikarya</taxon>
        <taxon>Basidiomycota</taxon>
        <taxon>Pucciniomycotina</taxon>
        <taxon>Pucciniomycetes</taxon>
        <taxon>Pucciniales</taxon>
        <taxon>Phakopsoraceae</taxon>
        <taxon>Phakopsora</taxon>
    </lineage>
</organism>
<comment type="similarity">
    <text evidence="2 8">Belongs to the peptidase M76 family.</text>
</comment>
<evidence type="ECO:0000256" key="2">
    <source>
        <dbReference type="ARBA" id="ARBA00009915"/>
    </source>
</evidence>
<dbReference type="GO" id="GO:0004222">
    <property type="term" value="F:metalloendopeptidase activity"/>
    <property type="evidence" value="ECO:0007669"/>
    <property type="project" value="InterPro"/>
</dbReference>
<keyword evidence="8" id="KW-0999">Mitochondrion inner membrane</keyword>
<accession>A0AAV0AKJ6</accession>
<name>A0AAV0AKJ6_PHAPC</name>
<dbReference type="AlphaFoldDB" id="A0AAV0AKJ6"/>
<evidence type="ECO:0000256" key="6">
    <source>
        <dbReference type="ARBA" id="ARBA00022801"/>
    </source>
</evidence>
<comment type="function">
    <text evidence="8">Has a dual role in the assembly of mitochondrial ATPase.</text>
</comment>
<proteinExistence type="inferred from homology"/>
<gene>
    <name evidence="9" type="ORF">PPACK8108_LOCUS2624</name>
</gene>
<dbReference type="Proteomes" id="UP001153365">
    <property type="component" value="Unassembled WGS sequence"/>
</dbReference>
<dbReference type="EC" id="3.4.24.-" evidence="8"/>
<reference evidence="9" key="1">
    <citation type="submission" date="2022-06" db="EMBL/GenBank/DDBJ databases">
        <authorList>
            <consortium name="SYNGENTA / RWTH Aachen University"/>
        </authorList>
    </citation>
    <scope>NUCLEOTIDE SEQUENCE</scope>
</reference>
<dbReference type="GO" id="GO:0033615">
    <property type="term" value="P:mitochondrial proton-transporting ATP synthase complex assembly"/>
    <property type="evidence" value="ECO:0007669"/>
    <property type="project" value="TreeGrafter"/>
</dbReference>
<dbReference type="PANTHER" id="PTHR21711">
    <property type="entry name" value="MITOCHONDRIAL INNER MEMBRANE PROTEASE"/>
    <property type="match status" value="1"/>
</dbReference>
<dbReference type="InterPro" id="IPR019165">
    <property type="entry name" value="Peptidase_M76_ATP23"/>
</dbReference>
<keyword evidence="5 8" id="KW-0479">Metal-binding</keyword>
<keyword evidence="8" id="KW-0496">Mitochondrion</keyword>
<sequence>MSDSSNCDGKNDYSSNAQFDRWSHKLRLITGLGLKSDDEKREWLNSRCNAWRDQLFESSPMVRYLLQHLSVLPIPTLEKTIPSENQPMTSQSDNAGPSTWLPIPIECGICSPVRSAGLFSPFPPSTGGQVKLCSDGLASKSHMEDVLSHELIHAWDHRRFKLDWGNLQHVACTEIRANALSGDCRWLREIDRHNFKFAKQRQFCARRRAILSVADHVKPSSEGGDSLDPMKVAEEVVDQVWASCWNDTRPFDEIY</sequence>
<evidence type="ECO:0000256" key="1">
    <source>
        <dbReference type="ARBA" id="ARBA00004137"/>
    </source>
</evidence>
<dbReference type="Pfam" id="PF09768">
    <property type="entry name" value="Peptidase_M76"/>
    <property type="match status" value="1"/>
</dbReference>
<evidence type="ECO:0000256" key="8">
    <source>
        <dbReference type="RuleBase" id="RU364057"/>
    </source>
</evidence>
<evidence type="ECO:0000256" key="3">
    <source>
        <dbReference type="ARBA" id="ARBA00014615"/>
    </source>
</evidence>
<comment type="caution">
    <text evidence="9">The sequence shown here is derived from an EMBL/GenBank/DDBJ whole genome shotgun (WGS) entry which is preliminary data.</text>
</comment>
<keyword evidence="8" id="KW-0472">Membrane</keyword>
<evidence type="ECO:0000313" key="10">
    <source>
        <dbReference type="Proteomes" id="UP001153365"/>
    </source>
</evidence>
<dbReference type="GO" id="GO:0005743">
    <property type="term" value="C:mitochondrial inner membrane"/>
    <property type="evidence" value="ECO:0007669"/>
    <property type="project" value="UniProtKB-SubCell"/>
</dbReference>
<evidence type="ECO:0000313" key="9">
    <source>
        <dbReference type="EMBL" id="CAH7668156.1"/>
    </source>
</evidence>
<keyword evidence="7 8" id="KW-0482">Metalloprotease</keyword>
<keyword evidence="6 8" id="KW-0378">Hydrolase</keyword>
<dbReference type="GO" id="GO:0034982">
    <property type="term" value="P:mitochondrial protein processing"/>
    <property type="evidence" value="ECO:0007669"/>
    <property type="project" value="TreeGrafter"/>
</dbReference>
<evidence type="ECO:0000256" key="7">
    <source>
        <dbReference type="ARBA" id="ARBA00023049"/>
    </source>
</evidence>
<comment type="subcellular location">
    <subcellularLocation>
        <location evidence="1 8">Mitochondrion inner membrane</location>
        <topology evidence="1 8">Peripheral membrane protein</topology>
        <orientation evidence="1 8">Intermembrane side</orientation>
    </subcellularLocation>
</comment>
<keyword evidence="10" id="KW-1185">Reference proteome</keyword>
<protein>
    <recommendedName>
        <fullName evidence="3 8">Mitochondrial inner membrane protease ATP23</fullName>
        <ecNumber evidence="8">3.4.24.-</ecNumber>
    </recommendedName>
</protein>
<dbReference type="PANTHER" id="PTHR21711:SF0">
    <property type="entry name" value="MITOCHONDRIAL INNER MEMBRANE PROTEASE ATP23 HOMOLOG"/>
    <property type="match status" value="1"/>
</dbReference>
<dbReference type="GO" id="GO:0046872">
    <property type="term" value="F:metal ion binding"/>
    <property type="evidence" value="ECO:0007669"/>
    <property type="project" value="UniProtKB-KW"/>
</dbReference>
<evidence type="ECO:0000256" key="4">
    <source>
        <dbReference type="ARBA" id="ARBA00022670"/>
    </source>
</evidence>